<dbReference type="NCBIfam" id="TIGR00688">
    <property type="entry name" value="rarD"/>
    <property type="match status" value="1"/>
</dbReference>
<feature type="transmembrane region" description="Helical" evidence="8">
    <location>
        <begin position="7"/>
        <end position="25"/>
    </location>
</feature>
<name>A0A6G7VLM7_9RHOB</name>
<evidence type="ECO:0000313" key="11">
    <source>
        <dbReference type="Proteomes" id="UP000500791"/>
    </source>
</evidence>
<dbReference type="Proteomes" id="UP000500791">
    <property type="component" value="Chromosome"/>
</dbReference>
<gene>
    <name evidence="10" type="primary">rarD</name>
    <name evidence="10" type="ORF">G8E03_09610</name>
</gene>
<dbReference type="SUPFAM" id="SSF103481">
    <property type="entry name" value="Multidrug resistance efflux transporter EmrE"/>
    <property type="match status" value="2"/>
</dbReference>
<feature type="transmembrane region" description="Helical" evidence="8">
    <location>
        <begin position="261"/>
        <end position="281"/>
    </location>
</feature>
<dbReference type="PANTHER" id="PTHR22911:SF137">
    <property type="entry name" value="SOLUTE CARRIER FAMILY 35 MEMBER G2-RELATED"/>
    <property type="match status" value="1"/>
</dbReference>
<feature type="transmembrane region" description="Helical" evidence="8">
    <location>
        <begin position="37"/>
        <end position="58"/>
    </location>
</feature>
<protein>
    <submittedName>
        <fullName evidence="10">EamA family transporter RarD</fullName>
    </submittedName>
</protein>
<feature type="domain" description="EamA" evidence="9">
    <location>
        <begin position="5"/>
        <end position="141"/>
    </location>
</feature>
<organism evidence="10 11">
    <name type="scientific">Pontivivens nitratireducens</name>
    <dbReference type="NCBI Taxonomy" id="2758038"/>
    <lineage>
        <taxon>Bacteria</taxon>
        <taxon>Pseudomonadati</taxon>
        <taxon>Pseudomonadota</taxon>
        <taxon>Alphaproteobacteria</taxon>
        <taxon>Rhodobacterales</taxon>
        <taxon>Paracoccaceae</taxon>
        <taxon>Pontivivens</taxon>
    </lineage>
</organism>
<dbReference type="InterPro" id="IPR000620">
    <property type="entry name" value="EamA_dom"/>
</dbReference>
<dbReference type="Pfam" id="PF00892">
    <property type="entry name" value="EamA"/>
    <property type="match status" value="1"/>
</dbReference>
<sequence length="293" mass="31523">MTNGMKGVLAMLAVCTTWGLSGIYYAQVTHLPPLEVLAHRTIWSFLFFAIVIALTGRGDKVREAASSRRTLGLLTVSALLISTNWFGFIFAIHSGRAMEASLGYYIFPLVTVVLGYLVFGERFGPWQGIGIALATGAVLTLTLGLGVAPWISLLLAGTFGGYGLVKKVLTVGPVTSTFLEVALLMPLALGYVALGPGVAHLDAHDWALLAMSGIITGGPLVGFAYAATRLHYATLGLTQYLNPTLQFAVAAFLFNEPFTRWHAIAFPMIWMALALYSLGVLRQDRRARKLAMA</sequence>
<evidence type="ECO:0000256" key="1">
    <source>
        <dbReference type="ARBA" id="ARBA00004651"/>
    </source>
</evidence>
<feature type="transmembrane region" description="Helical" evidence="8">
    <location>
        <begin position="171"/>
        <end position="194"/>
    </location>
</feature>
<reference evidence="10 11" key="1">
    <citation type="submission" date="2020-03" db="EMBL/GenBank/DDBJ databases">
        <title>Complete genome sequence of Monaibacterium sp. ALG8 with diverse plasmids.</title>
        <authorList>
            <person name="Sun C."/>
        </authorList>
    </citation>
    <scope>NUCLEOTIDE SEQUENCE [LARGE SCALE GENOMIC DNA]</scope>
    <source>
        <strain evidence="10 11">ALG8</strain>
    </source>
</reference>
<dbReference type="EMBL" id="CP049811">
    <property type="protein sequence ID" value="QIK41003.1"/>
    <property type="molecule type" value="Genomic_DNA"/>
</dbReference>
<evidence type="ECO:0000259" key="9">
    <source>
        <dbReference type="Pfam" id="PF00892"/>
    </source>
</evidence>
<keyword evidence="3" id="KW-0813">Transport</keyword>
<dbReference type="InterPro" id="IPR037185">
    <property type="entry name" value="EmrE-like"/>
</dbReference>
<feature type="transmembrane region" description="Helical" evidence="8">
    <location>
        <begin position="131"/>
        <end position="151"/>
    </location>
</feature>
<keyword evidence="6 8" id="KW-1133">Transmembrane helix</keyword>
<feature type="transmembrane region" description="Helical" evidence="8">
    <location>
        <begin position="70"/>
        <end position="90"/>
    </location>
</feature>
<feature type="transmembrane region" description="Helical" evidence="8">
    <location>
        <begin position="206"/>
        <end position="227"/>
    </location>
</feature>
<dbReference type="RefSeq" id="WP_166191059.1">
    <property type="nucleotide sequence ID" value="NZ_CP049811.1"/>
</dbReference>
<keyword evidence="5 8" id="KW-0812">Transmembrane</keyword>
<proteinExistence type="inferred from homology"/>
<evidence type="ECO:0000256" key="7">
    <source>
        <dbReference type="ARBA" id="ARBA00023136"/>
    </source>
</evidence>
<evidence type="ECO:0000256" key="5">
    <source>
        <dbReference type="ARBA" id="ARBA00022692"/>
    </source>
</evidence>
<dbReference type="InterPro" id="IPR004626">
    <property type="entry name" value="RarD"/>
</dbReference>
<feature type="transmembrane region" description="Helical" evidence="8">
    <location>
        <begin position="102"/>
        <end position="119"/>
    </location>
</feature>
<comment type="subcellular location">
    <subcellularLocation>
        <location evidence="1">Cell membrane</location>
        <topology evidence="1">Multi-pass membrane protein</topology>
    </subcellularLocation>
</comment>
<evidence type="ECO:0000256" key="8">
    <source>
        <dbReference type="SAM" id="Phobius"/>
    </source>
</evidence>
<dbReference type="AlphaFoldDB" id="A0A6G7VLM7"/>
<keyword evidence="4" id="KW-1003">Cell membrane</keyword>
<evidence type="ECO:0000256" key="3">
    <source>
        <dbReference type="ARBA" id="ARBA00022448"/>
    </source>
</evidence>
<dbReference type="KEGG" id="mon:G8E03_09610"/>
<comment type="similarity">
    <text evidence="2">Belongs to the EamA transporter family.</text>
</comment>
<keyword evidence="7 8" id="KW-0472">Membrane</keyword>
<evidence type="ECO:0000256" key="2">
    <source>
        <dbReference type="ARBA" id="ARBA00007362"/>
    </source>
</evidence>
<dbReference type="GO" id="GO:0005886">
    <property type="term" value="C:plasma membrane"/>
    <property type="evidence" value="ECO:0007669"/>
    <property type="project" value="UniProtKB-SubCell"/>
</dbReference>
<evidence type="ECO:0000313" key="10">
    <source>
        <dbReference type="EMBL" id="QIK41003.1"/>
    </source>
</evidence>
<dbReference type="PANTHER" id="PTHR22911">
    <property type="entry name" value="ACYL-MALONYL CONDENSING ENZYME-RELATED"/>
    <property type="match status" value="1"/>
</dbReference>
<evidence type="ECO:0000256" key="6">
    <source>
        <dbReference type="ARBA" id="ARBA00022989"/>
    </source>
</evidence>
<evidence type="ECO:0000256" key="4">
    <source>
        <dbReference type="ARBA" id="ARBA00022475"/>
    </source>
</evidence>
<accession>A0A6G7VLM7</accession>
<keyword evidence="11" id="KW-1185">Reference proteome</keyword>